<reference evidence="2" key="2">
    <citation type="journal article" date="2015" name="Gigascience">
        <title>Reconstructing a comprehensive transcriptome assembly of a white-pupal translocated strain of the pest fruit fly Bactrocera cucurbitae.</title>
        <authorList>
            <person name="Sim S.B."/>
            <person name="Calla B."/>
            <person name="Hall B."/>
            <person name="DeRego T."/>
            <person name="Geib S.M."/>
        </authorList>
    </citation>
    <scope>NUCLEOTIDE SEQUENCE</scope>
</reference>
<reference evidence="2" key="1">
    <citation type="submission" date="2014-11" db="EMBL/GenBank/DDBJ databases">
        <authorList>
            <person name="Geib S."/>
        </authorList>
    </citation>
    <scope>NUCLEOTIDE SEQUENCE</scope>
</reference>
<dbReference type="AlphaFoldDB" id="A0A0A1WYS6"/>
<keyword evidence="1" id="KW-0732">Signal</keyword>
<accession>A0A0A1WYS6</accession>
<protein>
    <submittedName>
        <fullName evidence="2">Tryptophan synthase alpha chain</fullName>
    </submittedName>
</protein>
<dbReference type="EMBL" id="GBXI01010724">
    <property type="protein sequence ID" value="JAD03568.1"/>
    <property type="molecule type" value="Transcribed_RNA"/>
</dbReference>
<feature type="chain" id="PRO_5001994334" evidence="1">
    <location>
        <begin position="31"/>
        <end position="137"/>
    </location>
</feature>
<sequence>MSPLANSSYSKRAFCGFMLGWTLLVAAVSAQGQRDQFIIRVAELPNDLPNESDSAAGVGGGFNFNFDDFTPNAATGLGGLAIGDVTAQQQLQAPDVVVEGLNLLQRNNLVAAAGNAQAPGPQQRIRMNLNSGLRRRR</sequence>
<feature type="signal peptide" evidence="1">
    <location>
        <begin position="1"/>
        <end position="30"/>
    </location>
</feature>
<name>A0A0A1WYS6_ZEUCU</name>
<evidence type="ECO:0000313" key="2">
    <source>
        <dbReference type="EMBL" id="JAD03568.1"/>
    </source>
</evidence>
<gene>
    <name evidence="2" type="primary">trpA</name>
    <name evidence="2" type="ORF">g.457</name>
</gene>
<evidence type="ECO:0000256" key="1">
    <source>
        <dbReference type="SAM" id="SignalP"/>
    </source>
</evidence>
<organism evidence="2">
    <name type="scientific">Zeugodacus cucurbitae</name>
    <name type="common">Melon fruit fly</name>
    <name type="synonym">Bactrocera cucurbitae</name>
    <dbReference type="NCBI Taxonomy" id="28588"/>
    <lineage>
        <taxon>Eukaryota</taxon>
        <taxon>Metazoa</taxon>
        <taxon>Ecdysozoa</taxon>
        <taxon>Arthropoda</taxon>
        <taxon>Hexapoda</taxon>
        <taxon>Insecta</taxon>
        <taxon>Pterygota</taxon>
        <taxon>Neoptera</taxon>
        <taxon>Endopterygota</taxon>
        <taxon>Diptera</taxon>
        <taxon>Brachycera</taxon>
        <taxon>Muscomorpha</taxon>
        <taxon>Tephritoidea</taxon>
        <taxon>Tephritidae</taxon>
        <taxon>Zeugodacus</taxon>
        <taxon>Zeugodacus</taxon>
    </lineage>
</organism>
<proteinExistence type="predicted"/>